<dbReference type="SUPFAM" id="SSF54001">
    <property type="entry name" value="Cysteine proteinases"/>
    <property type="match status" value="1"/>
</dbReference>
<feature type="domain" description="Cathepsin propeptide inhibitor" evidence="1">
    <location>
        <begin position="15"/>
        <end position="72"/>
    </location>
</feature>
<evidence type="ECO:0000313" key="2">
    <source>
        <dbReference type="EMBL" id="KAK4284618.1"/>
    </source>
</evidence>
<proteinExistence type="predicted"/>
<dbReference type="Gene3D" id="1.10.287.2250">
    <property type="match status" value="1"/>
</dbReference>
<keyword evidence="3" id="KW-1185">Reference proteome</keyword>
<protein>
    <recommendedName>
        <fullName evidence="1">Cathepsin propeptide inhibitor domain-containing protein</fullName>
    </recommendedName>
</protein>
<dbReference type="InterPro" id="IPR013201">
    <property type="entry name" value="Prot_inhib_I29"/>
</dbReference>
<dbReference type="InterPro" id="IPR038765">
    <property type="entry name" value="Papain-like_cys_pep_sf"/>
</dbReference>
<dbReference type="SMART" id="SM00848">
    <property type="entry name" value="Inhibitor_I29"/>
    <property type="match status" value="1"/>
</dbReference>
<gene>
    <name evidence="2" type="ORF">QN277_001424</name>
</gene>
<dbReference type="Pfam" id="PF08246">
    <property type="entry name" value="Inhibitor_I29"/>
    <property type="match status" value="1"/>
</dbReference>
<organism evidence="2 3">
    <name type="scientific">Acacia crassicarpa</name>
    <name type="common">northern wattle</name>
    <dbReference type="NCBI Taxonomy" id="499986"/>
    <lineage>
        <taxon>Eukaryota</taxon>
        <taxon>Viridiplantae</taxon>
        <taxon>Streptophyta</taxon>
        <taxon>Embryophyta</taxon>
        <taxon>Tracheophyta</taxon>
        <taxon>Spermatophyta</taxon>
        <taxon>Magnoliopsida</taxon>
        <taxon>eudicotyledons</taxon>
        <taxon>Gunneridae</taxon>
        <taxon>Pentapetalae</taxon>
        <taxon>rosids</taxon>
        <taxon>fabids</taxon>
        <taxon>Fabales</taxon>
        <taxon>Fabaceae</taxon>
        <taxon>Caesalpinioideae</taxon>
        <taxon>mimosoid clade</taxon>
        <taxon>Acacieae</taxon>
        <taxon>Acacia</taxon>
    </lineage>
</organism>
<evidence type="ECO:0000313" key="3">
    <source>
        <dbReference type="Proteomes" id="UP001293593"/>
    </source>
</evidence>
<name>A0AAE1N729_9FABA</name>
<dbReference type="Proteomes" id="UP001293593">
    <property type="component" value="Unassembled WGS sequence"/>
</dbReference>
<evidence type="ECO:0000259" key="1">
    <source>
        <dbReference type="SMART" id="SM00848"/>
    </source>
</evidence>
<accession>A0AAE1N729</accession>
<comment type="caution">
    <text evidence="2">The sequence shown here is derived from an EMBL/GenBank/DDBJ whole genome shotgun (WGS) entry which is preliminary data.</text>
</comment>
<dbReference type="EMBL" id="JAWXYG010000001">
    <property type="protein sequence ID" value="KAK4284618.1"/>
    <property type="molecule type" value="Genomic_DNA"/>
</dbReference>
<dbReference type="AlphaFoldDB" id="A0AAE1N729"/>
<reference evidence="2" key="1">
    <citation type="submission" date="2023-10" db="EMBL/GenBank/DDBJ databases">
        <title>Chromosome-level genome of the transformable northern wattle, Acacia crassicarpa.</title>
        <authorList>
            <person name="Massaro I."/>
            <person name="Sinha N.R."/>
            <person name="Poethig S."/>
            <person name="Leichty A.R."/>
        </authorList>
    </citation>
    <scope>NUCLEOTIDE SEQUENCE</scope>
    <source>
        <strain evidence="2">Acra3RX</strain>
        <tissue evidence="2">Leaf</tissue>
    </source>
</reference>
<sequence>MPRKVQESFSSLERHDQWMAEYCKAYEDVAKKQKCFEIFKNNVQFIESFNSNGTKPYKLSINQFADQTNEEFKATHNGLKKKPRRSPK</sequence>